<comment type="caution">
    <text evidence="2">The sequence shown here is derived from an EMBL/GenBank/DDBJ whole genome shotgun (WGS) entry which is preliminary data.</text>
</comment>
<evidence type="ECO:0000313" key="2">
    <source>
        <dbReference type="EMBL" id="RHW36852.1"/>
    </source>
</evidence>
<keyword evidence="2" id="KW-0255">Endonuclease</keyword>
<dbReference type="GO" id="GO:0004519">
    <property type="term" value="F:endonuclease activity"/>
    <property type="evidence" value="ECO:0007669"/>
    <property type="project" value="UniProtKB-KW"/>
</dbReference>
<evidence type="ECO:0000259" key="1">
    <source>
        <dbReference type="Pfam" id="PF01844"/>
    </source>
</evidence>
<feature type="domain" description="HNH" evidence="1">
    <location>
        <begin position="205"/>
        <end position="261"/>
    </location>
</feature>
<accession>A0A396SF33</accession>
<dbReference type="RefSeq" id="WP_118876204.1">
    <property type="nucleotide sequence ID" value="NZ_QWEI01000004.1"/>
</dbReference>
<keyword evidence="2" id="KW-0378">Hydrolase</keyword>
<keyword evidence="2" id="KW-0540">Nuclease</keyword>
<dbReference type="EMBL" id="QWEI01000004">
    <property type="protein sequence ID" value="RHW36852.1"/>
    <property type="molecule type" value="Genomic_DNA"/>
</dbReference>
<gene>
    <name evidence="2" type="ORF">D1B33_09780</name>
</gene>
<dbReference type="CDD" id="cd00085">
    <property type="entry name" value="HNHc"/>
    <property type="match status" value="1"/>
</dbReference>
<dbReference type="GO" id="GO:0003676">
    <property type="term" value="F:nucleic acid binding"/>
    <property type="evidence" value="ECO:0007669"/>
    <property type="project" value="InterPro"/>
</dbReference>
<sequence length="277" mass="32544">MFAIAPTDIDWYTYLVKRNNIPHEINFWTPTPWNVKRLSKGDNLLFLLKAPYRKICGLGNFSYYDNLTIKEAWERFGNGNGVESIEELRSRSNKYAKKHSVINYTEYDYNREIGCIVLTNVKFFNEEEFITTDELKVSFPNQVVKLKYFDMDLPPVLEIDKFILTEELPENETFIEGAKKQITVNAYERNPDARKKCIEHYGYNCKVCGFNFAEMYGEVGKEFIHVHHLIELNQIGEEYEVDPIADLRPVCPNCHAMLHKRKPAFSIDELKRFLTKN</sequence>
<dbReference type="Proteomes" id="UP000265692">
    <property type="component" value="Unassembled WGS sequence"/>
</dbReference>
<name>A0A396SF33_9BACL</name>
<protein>
    <submittedName>
        <fullName evidence="2">HNH endonuclease</fullName>
    </submittedName>
</protein>
<dbReference type="InterPro" id="IPR002711">
    <property type="entry name" value="HNH"/>
</dbReference>
<reference evidence="2 3" key="1">
    <citation type="submission" date="2018-08" db="EMBL/GenBank/DDBJ databases">
        <title>Lysinibacillus sp. YLB-03 draft genome sequence.</title>
        <authorList>
            <person name="Yu L."/>
        </authorList>
    </citation>
    <scope>NUCLEOTIDE SEQUENCE [LARGE SCALE GENOMIC DNA]</scope>
    <source>
        <strain evidence="2 3">YLB-03</strain>
    </source>
</reference>
<dbReference type="Gene3D" id="1.10.30.50">
    <property type="match status" value="1"/>
</dbReference>
<dbReference type="GO" id="GO:0008270">
    <property type="term" value="F:zinc ion binding"/>
    <property type="evidence" value="ECO:0007669"/>
    <property type="project" value="InterPro"/>
</dbReference>
<proteinExistence type="predicted"/>
<evidence type="ECO:0000313" key="3">
    <source>
        <dbReference type="Proteomes" id="UP000265692"/>
    </source>
</evidence>
<dbReference type="AlphaFoldDB" id="A0A396SF33"/>
<dbReference type="InterPro" id="IPR003615">
    <property type="entry name" value="HNH_nuc"/>
</dbReference>
<dbReference type="OrthoDB" id="9779761at2"/>
<dbReference type="Pfam" id="PF01844">
    <property type="entry name" value="HNH"/>
    <property type="match status" value="1"/>
</dbReference>
<keyword evidence="3" id="KW-1185">Reference proteome</keyword>
<organism evidence="2 3">
    <name type="scientific">Ureibacillus yapensis</name>
    <dbReference type="NCBI Taxonomy" id="2304605"/>
    <lineage>
        <taxon>Bacteria</taxon>
        <taxon>Bacillati</taxon>
        <taxon>Bacillota</taxon>
        <taxon>Bacilli</taxon>
        <taxon>Bacillales</taxon>
        <taxon>Caryophanaceae</taxon>
        <taxon>Ureibacillus</taxon>
    </lineage>
</organism>